<organism evidence="2">
    <name type="scientific">Lepeophtheirus salmonis</name>
    <name type="common">Salmon louse</name>
    <name type="synonym">Caligus salmonis</name>
    <dbReference type="NCBI Taxonomy" id="72036"/>
    <lineage>
        <taxon>Eukaryota</taxon>
        <taxon>Metazoa</taxon>
        <taxon>Ecdysozoa</taxon>
        <taxon>Arthropoda</taxon>
        <taxon>Crustacea</taxon>
        <taxon>Multicrustacea</taxon>
        <taxon>Hexanauplia</taxon>
        <taxon>Copepoda</taxon>
        <taxon>Siphonostomatoida</taxon>
        <taxon>Caligidae</taxon>
        <taxon>Lepeophtheirus</taxon>
    </lineage>
</organism>
<dbReference type="EMBL" id="HACA01024571">
    <property type="protein sequence ID" value="CDW41932.1"/>
    <property type="molecule type" value="Transcribed_RNA"/>
</dbReference>
<dbReference type="GO" id="GO:0016491">
    <property type="term" value="F:oxidoreductase activity"/>
    <property type="evidence" value="ECO:0007669"/>
    <property type="project" value="InterPro"/>
</dbReference>
<protein>
    <submittedName>
        <fullName evidence="2">Peroxisomal N(1)acetylspermine/spermidine oxidaselike [Latimeria chalumnae]</fullName>
    </submittedName>
</protein>
<dbReference type="InterPro" id="IPR002937">
    <property type="entry name" value="Amino_oxidase"/>
</dbReference>
<feature type="domain" description="Amine oxidase" evidence="1">
    <location>
        <begin position="34"/>
        <end position="97"/>
    </location>
</feature>
<dbReference type="AlphaFoldDB" id="A0A0K2UVK5"/>
<accession>A0A0K2UVK5</accession>
<dbReference type="SUPFAM" id="SSF54373">
    <property type="entry name" value="FAD-linked reductases, C-terminal domain"/>
    <property type="match status" value="1"/>
</dbReference>
<dbReference type="Gene3D" id="3.90.660.10">
    <property type="match status" value="1"/>
</dbReference>
<dbReference type="Pfam" id="PF01593">
    <property type="entry name" value="Amino_oxidase"/>
    <property type="match status" value="1"/>
</dbReference>
<proteinExistence type="predicted"/>
<evidence type="ECO:0000313" key="2">
    <source>
        <dbReference type="EMBL" id="CDW41932.1"/>
    </source>
</evidence>
<name>A0A0K2UVK5_LEPSM</name>
<reference evidence="2" key="1">
    <citation type="submission" date="2014-05" db="EMBL/GenBank/DDBJ databases">
        <authorList>
            <person name="Chronopoulou M."/>
        </authorList>
    </citation>
    <scope>NUCLEOTIDE SEQUENCE</scope>
    <source>
        <tissue evidence="2">Whole organism</tissue>
    </source>
</reference>
<sequence>MILRDSETMNGYDDDDEKDPLYHYIYGFDTILNHPNMLMGWISGEESRVLESISDSEIGDACVNLLKKLTSQMKLKVPIQLKEVIVTRWFTNKFTRGNLCRKGI</sequence>
<dbReference type="OrthoDB" id="5046242at2759"/>
<evidence type="ECO:0000259" key="1">
    <source>
        <dbReference type="Pfam" id="PF01593"/>
    </source>
</evidence>